<evidence type="ECO:0000313" key="4">
    <source>
        <dbReference type="Proteomes" id="UP000279541"/>
    </source>
</evidence>
<evidence type="ECO:0000313" key="3">
    <source>
        <dbReference type="Proteomes" id="UP000186106"/>
    </source>
</evidence>
<evidence type="ECO:0000313" key="1">
    <source>
        <dbReference type="EMBL" id="AZB00512.1"/>
    </source>
</evidence>
<accession>A0A1N7JNP1</accession>
<name>A0A1N7JNP1_9FLAO</name>
<dbReference type="KEGG" id="cjt:EG359_13185"/>
<sequence length="106" mass="12563">MLTEQEVIQIAKIYVKERSEKSRLDLVILEDRCIKKSYGVIFRYNTKKYNDTRNYDDNTLMGNAPFIVQNSNGKIILLGTGREIEYYIQEYEAGRWPDMPRLSDFQ</sequence>
<dbReference type="AlphaFoldDB" id="A0A1N7JNP1"/>
<reference evidence="2 3" key="1">
    <citation type="submission" date="2017-01" db="EMBL/GenBank/DDBJ databases">
        <authorList>
            <person name="Mah S.A."/>
            <person name="Swanson W.J."/>
            <person name="Moy G.W."/>
            <person name="Vacquier V.D."/>
        </authorList>
    </citation>
    <scope>NUCLEOTIDE SEQUENCE [LARGE SCALE GENOMIC DNA]</scope>
    <source>
        <strain evidence="2 3">DSM 16927</strain>
    </source>
</reference>
<evidence type="ECO:0000313" key="2">
    <source>
        <dbReference type="EMBL" id="SIS50927.1"/>
    </source>
</evidence>
<evidence type="ECO:0008006" key="5">
    <source>
        <dbReference type="Google" id="ProtNLM"/>
    </source>
</evidence>
<dbReference type="EMBL" id="FTNZ01000009">
    <property type="protein sequence ID" value="SIS50927.1"/>
    <property type="molecule type" value="Genomic_DNA"/>
</dbReference>
<gene>
    <name evidence="1" type="ORF">EG359_13185</name>
    <name evidence="2" type="ORF">SAMN05421768_10959</name>
</gene>
<reference evidence="1 4" key="2">
    <citation type="submission" date="2018-11" db="EMBL/GenBank/DDBJ databases">
        <title>Proposal to divide the Flavobacteriaceae and reorganize its genera based on Amino Acid Identity values calculated from whole genome sequences.</title>
        <authorList>
            <person name="Nicholson A.C."/>
            <person name="Gulvik C.A."/>
            <person name="Whitney A.M."/>
            <person name="Humrighouse B.W."/>
            <person name="Bell M."/>
            <person name="Holmes B."/>
            <person name="Steigerwalt A.G."/>
            <person name="Villarma A."/>
            <person name="Sheth M."/>
            <person name="Batra D."/>
            <person name="Pryor J."/>
            <person name="Bernardet J.-F."/>
            <person name="Hugo C."/>
            <person name="Kampfer P."/>
            <person name="Newman J."/>
            <person name="McQuiston J.R."/>
        </authorList>
    </citation>
    <scope>NUCLEOTIDE SEQUENCE [LARGE SCALE GENOMIC DNA]</scope>
    <source>
        <strain evidence="1 4">DSM 16927</strain>
    </source>
</reference>
<dbReference type="Proteomes" id="UP000186106">
    <property type="component" value="Unassembled WGS sequence"/>
</dbReference>
<dbReference type="Proteomes" id="UP000279541">
    <property type="component" value="Chromosome"/>
</dbReference>
<dbReference type="STRING" id="112234.SAMN05421768_10959"/>
<protein>
    <recommendedName>
        <fullName evidence="5">Immunity protein 35</fullName>
    </recommendedName>
</protein>
<proteinExistence type="predicted"/>
<dbReference type="EMBL" id="CP033926">
    <property type="protein sequence ID" value="AZB00512.1"/>
    <property type="molecule type" value="Genomic_DNA"/>
</dbReference>
<keyword evidence="4" id="KW-1185">Reference proteome</keyword>
<dbReference type="RefSeq" id="WP_076356887.1">
    <property type="nucleotide sequence ID" value="NZ_CP033926.1"/>
</dbReference>
<organism evidence="2 3">
    <name type="scientific">Chryseobacterium joostei</name>
    <dbReference type="NCBI Taxonomy" id="112234"/>
    <lineage>
        <taxon>Bacteria</taxon>
        <taxon>Pseudomonadati</taxon>
        <taxon>Bacteroidota</taxon>
        <taxon>Flavobacteriia</taxon>
        <taxon>Flavobacteriales</taxon>
        <taxon>Weeksellaceae</taxon>
        <taxon>Chryseobacterium group</taxon>
        <taxon>Chryseobacterium</taxon>
    </lineage>
</organism>
<dbReference type="OrthoDB" id="681022at2"/>